<keyword evidence="3" id="KW-0547">Nucleotide-binding</keyword>
<dbReference type="Gene3D" id="3.40.50.10810">
    <property type="entry name" value="Tandem AAA-ATPase domain"/>
    <property type="match status" value="1"/>
</dbReference>
<sequence>MDNWEQEFRKWIAHIDVPKTCPVYKFRDDHDTKGRRISLLDKWWKGGILLMGYEMFRILVNSDVQYSHYLVNPGPSLVVADEGHRLKNKETELYKYLQCLKTHSRIILTGSPLQNNLEEYWCTINFASPNYLGKSEDFKR</sequence>
<feature type="domain" description="Helicase ATP-binding" evidence="8">
    <location>
        <begin position="1"/>
        <end position="130"/>
    </location>
</feature>
<comment type="similarity">
    <text evidence="2">Belongs to the SNF2/RAD54 helicase family.</text>
</comment>
<dbReference type="InterPro" id="IPR000330">
    <property type="entry name" value="SNF2_N"/>
</dbReference>
<protein>
    <submittedName>
        <fullName evidence="9">15406_t:CDS:1</fullName>
    </submittedName>
</protein>
<keyword evidence="4" id="KW-0347">Helicase</keyword>
<dbReference type="PANTHER" id="PTHR45797">
    <property type="entry name" value="RAD54-LIKE"/>
    <property type="match status" value="1"/>
</dbReference>
<keyword evidence="5" id="KW-0067">ATP-binding</keyword>
<dbReference type="InterPro" id="IPR027417">
    <property type="entry name" value="P-loop_NTPase"/>
</dbReference>
<evidence type="ECO:0000313" key="10">
    <source>
        <dbReference type="Proteomes" id="UP000789342"/>
    </source>
</evidence>
<proteinExistence type="inferred from homology"/>
<dbReference type="GO" id="GO:0004386">
    <property type="term" value="F:helicase activity"/>
    <property type="evidence" value="ECO:0007669"/>
    <property type="project" value="UniProtKB-KW"/>
</dbReference>
<dbReference type="SUPFAM" id="SSF52540">
    <property type="entry name" value="P-loop containing nucleoside triphosphate hydrolases"/>
    <property type="match status" value="1"/>
</dbReference>
<evidence type="ECO:0000256" key="5">
    <source>
        <dbReference type="ARBA" id="ARBA00022840"/>
    </source>
</evidence>
<evidence type="ECO:0000256" key="4">
    <source>
        <dbReference type="ARBA" id="ARBA00022806"/>
    </source>
</evidence>
<dbReference type="PROSITE" id="PS51192">
    <property type="entry name" value="HELICASE_ATP_BIND_1"/>
    <property type="match status" value="1"/>
</dbReference>
<keyword evidence="7" id="KW-0539">Nucleus</keyword>
<reference evidence="9" key="1">
    <citation type="submission" date="2021-06" db="EMBL/GenBank/DDBJ databases">
        <authorList>
            <person name="Kallberg Y."/>
            <person name="Tangrot J."/>
            <person name="Rosling A."/>
        </authorList>
    </citation>
    <scope>NUCLEOTIDE SEQUENCE</scope>
    <source>
        <strain evidence="9">CL551</strain>
    </source>
</reference>
<dbReference type="InterPro" id="IPR038718">
    <property type="entry name" value="SNF2-like_sf"/>
</dbReference>
<evidence type="ECO:0000256" key="6">
    <source>
        <dbReference type="ARBA" id="ARBA00023125"/>
    </source>
</evidence>
<evidence type="ECO:0000256" key="7">
    <source>
        <dbReference type="ARBA" id="ARBA00023242"/>
    </source>
</evidence>
<dbReference type="EMBL" id="CAJVPV010061952">
    <property type="protein sequence ID" value="CAG8791440.1"/>
    <property type="molecule type" value="Genomic_DNA"/>
</dbReference>
<dbReference type="GO" id="GO:0003677">
    <property type="term" value="F:DNA binding"/>
    <property type="evidence" value="ECO:0007669"/>
    <property type="project" value="UniProtKB-KW"/>
</dbReference>
<dbReference type="AlphaFoldDB" id="A0A9N9JTP1"/>
<gene>
    <name evidence="9" type="ORF">AMORRO_LOCUS18179</name>
</gene>
<dbReference type="GO" id="GO:0005634">
    <property type="term" value="C:nucleus"/>
    <property type="evidence" value="ECO:0007669"/>
    <property type="project" value="UniProtKB-SubCell"/>
</dbReference>
<dbReference type="InterPro" id="IPR044574">
    <property type="entry name" value="ARIP4-like"/>
</dbReference>
<organism evidence="9 10">
    <name type="scientific">Acaulospora morrowiae</name>
    <dbReference type="NCBI Taxonomy" id="94023"/>
    <lineage>
        <taxon>Eukaryota</taxon>
        <taxon>Fungi</taxon>
        <taxon>Fungi incertae sedis</taxon>
        <taxon>Mucoromycota</taxon>
        <taxon>Glomeromycotina</taxon>
        <taxon>Glomeromycetes</taxon>
        <taxon>Diversisporales</taxon>
        <taxon>Acaulosporaceae</taxon>
        <taxon>Acaulospora</taxon>
    </lineage>
</organism>
<dbReference type="Pfam" id="PF00176">
    <property type="entry name" value="SNF2-rel_dom"/>
    <property type="match status" value="1"/>
</dbReference>
<keyword evidence="6" id="KW-0238">DNA-binding</keyword>
<dbReference type="InterPro" id="IPR014001">
    <property type="entry name" value="Helicase_ATP-bd"/>
</dbReference>
<evidence type="ECO:0000256" key="1">
    <source>
        <dbReference type="ARBA" id="ARBA00004123"/>
    </source>
</evidence>
<comment type="subcellular location">
    <subcellularLocation>
        <location evidence="1">Nucleus</location>
    </subcellularLocation>
</comment>
<evidence type="ECO:0000256" key="2">
    <source>
        <dbReference type="ARBA" id="ARBA00007025"/>
    </source>
</evidence>
<dbReference type="Proteomes" id="UP000789342">
    <property type="component" value="Unassembled WGS sequence"/>
</dbReference>
<evidence type="ECO:0000259" key="8">
    <source>
        <dbReference type="PROSITE" id="PS51192"/>
    </source>
</evidence>
<dbReference type="GO" id="GO:0005524">
    <property type="term" value="F:ATP binding"/>
    <property type="evidence" value="ECO:0007669"/>
    <property type="project" value="UniProtKB-KW"/>
</dbReference>
<keyword evidence="10" id="KW-1185">Reference proteome</keyword>
<accession>A0A9N9JTP1</accession>
<comment type="caution">
    <text evidence="9">The sequence shown here is derived from an EMBL/GenBank/DDBJ whole genome shotgun (WGS) entry which is preliminary data.</text>
</comment>
<dbReference type="GO" id="GO:0016887">
    <property type="term" value="F:ATP hydrolysis activity"/>
    <property type="evidence" value="ECO:0007669"/>
    <property type="project" value="InterPro"/>
</dbReference>
<dbReference type="OrthoDB" id="2020972at2759"/>
<name>A0A9N9JTP1_9GLOM</name>
<evidence type="ECO:0000256" key="3">
    <source>
        <dbReference type="ARBA" id="ARBA00022741"/>
    </source>
</evidence>
<keyword evidence="4" id="KW-0378">Hydrolase</keyword>
<evidence type="ECO:0000313" key="9">
    <source>
        <dbReference type="EMBL" id="CAG8791440.1"/>
    </source>
</evidence>
<dbReference type="PANTHER" id="PTHR45797:SF1">
    <property type="entry name" value="HELICASE ARIP4"/>
    <property type="match status" value="1"/>
</dbReference>
<feature type="non-terminal residue" evidence="9">
    <location>
        <position position="140"/>
    </location>
</feature>